<dbReference type="SMART" id="SM00923">
    <property type="entry name" value="MbtH"/>
    <property type="match status" value="1"/>
</dbReference>
<dbReference type="SUPFAM" id="SSF160582">
    <property type="entry name" value="MbtH-like"/>
    <property type="match status" value="1"/>
</dbReference>
<dbReference type="EMBL" id="UGHR01000003">
    <property type="protein sequence ID" value="STR44657.1"/>
    <property type="molecule type" value="Genomic_DNA"/>
</dbReference>
<keyword evidence="5" id="KW-1185">Reference proteome</keyword>
<organism evidence="2 4">
    <name type="scientific">Iodobacter fluviatilis</name>
    <dbReference type="NCBI Taxonomy" id="537"/>
    <lineage>
        <taxon>Bacteria</taxon>
        <taxon>Pseudomonadati</taxon>
        <taxon>Pseudomonadota</taxon>
        <taxon>Betaproteobacteria</taxon>
        <taxon>Neisseriales</taxon>
        <taxon>Chitinibacteraceae</taxon>
        <taxon>Iodobacter</taxon>
    </lineage>
</organism>
<accession>A0A377SUL1</accession>
<reference evidence="2 4" key="1">
    <citation type="submission" date="2018-06" db="EMBL/GenBank/DDBJ databases">
        <authorList>
            <consortium name="Pathogen Informatics"/>
            <person name="Doyle S."/>
        </authorList>
    </citation>
    <scope>NUCLEOTIDE SEQUENCE [LARGE SCALE GENOMIC DNA]</scope>
    <source>
        <strain evidence="2 4">NCTC11159</strain>
    </source>
</reference>
<dbReference type="PANTHER" id="PTHR38444:SF1">
    <property type="entry name" value="ENTEROBACTIN BIOSYNTHESIS PROTEIN YBDZ"/>
    <property type="match status" value="1"/>
</dbReference>
<evidence type="ECO:0000313" key="5">
    <source>
        <dbReference type="Proteomes" id="UP000295794"/>
    </source>
</evidence>
<dbReference type="AlphaFoldDB" id="A0A377SUL1"/>
<dbReference type="InterPro" id="IPR037407">
    <property type="entry name" value="MLP_fam"/>
</dbReference>
<sequence>MSNEQVNPFDDESQDFLVLKNVLGQYSLWPSFAAVPTAWNKVFGPESHARCLEYIELNWLDIRITQSVH</sequence>
<reference evidence="3 5" key="2">
    <citation type="submission" date="2019-03" db="EMBL/GenBank/DDBJ databases">
        <title>Genomic Encyclopedia of Type Strains, Phase IV (KMG-IV): sequencing the most valuable type-strain genomes for metagenomic binning, comparative biology and taxonomic classification.</title>
        <authorList>
            <person name="Goeker M."/>
        </authorList>
    </citation>
    <scope>NUCLEOTIDE SEQUENCE [LARGE SCALE GENOMIC DNA]</scope>
    <source>
        <strain evidence="3 5">DSM 3764</strain>
    </source>
</reference>
<dbReference type="PANTHER" id="PTHR38444">
    <property type="entry name" value="ENTEROBACTIN BIOSYNTHESIS PROTEIN YBDZ"/>
    <property type="match status" value="1"/>
</dbReference>
<name>A0A377SUL1_9NEIS</name>
<feature type="domain" description="MbtH-like" evidence="1">
    <location>
        <begin position="7"/>
        <end position="57"/>
    </location>
</feature>
<evidence type="ECO:0000313" key="4">
    <source>
        <dbReference type="Proteomes" id="UP000255108"/>
    </source>
</evidence>
<protein>
    <submittedName>
        <fullName evidence="3">MbtH protein</fullName>
    </submittedName>
    <submittedName>
        <fullName evidence="2">Uncharacterized protein conserved in bacteria</fullName>
    </submittedName>
</protein>
<dbReference type="RefSeq" id="WP_115228432.1">
    <property type="nucleotide sequence ID" value="NZ_CAWOLO010000006.1"/>
</dbReference>
<dbReference type="Proteomes" id="UP000255108">
    <property type="component" value="Unassembled WGS sequence"/>
</dbReference>
<dbReference type="Pfam" id="PF03621">
    <property type="entry name" value="MbtH"/>
    <property type="match status" value="1"/>
</dbReference>
<dbReference type="Proteomes" id="UP000295794">
    <property type="component" value="Unassembled WGS sequence"/>
</dbReference>
<evidence type="ECO:0000313" key="3">
    <source>
        <dbReference type="EMBL" id="TCU86246.1"/>
    </source>
</evidence>
<evidence type="ECO:0000313" key="2">
    <source>
        <dbReference type="EMBL" id="STR44657.1"/>
    </source>
</evidence>
<dbReference type="EMBL" id="SMBT01000006">
    <property type="protein sequence ID" value="TCU86246.1"/>
    <property type="molecule type" value="Genomic_DNA"/>
</dbReference>
<dbReference type="Gene3D" id="3.90.820.10">
    <property type="entry name" value="Structural Genomics, Unknown Function 30-nov-00 1gh9 Mol_id"/>
    <property type="match status" value="1"/>
</dbReference>
<dbReference type="OrthoDB" id="7584480at2"/>
<gene>
    <name evidence="2" type="primary">mbtH</name>
    <name evidence="3" type="ORF">EV682_106131</name>
    <name evidence="2" type="ORF">NCTC11159_03197</name>
</gene>
<dbReference type="InterPro" id="IPR005153">
    <property type="entry name" value="MbtH-like_dom"/>
</dbReference>
<dbReference type="InterPro" id="IPR038020">
    <property type="entry name" value="MbtH-like_sf"/>
</dbReference>
<dbReference type="GO" id="GO:0019290">
    <property type="term" value="P:siderophore biosynthetic process"/>
    <property type="evidence" value="ECO:0007669"/>
    <property type="project" value="TreeGrafter"/>
</dbReference>
<proteinExistence type="predicted"/>
<dbReference type="GO" id="GO:0005829">
    <property type="term" value="C:cytosol"/>
    <property type="evidence" value="ECO:0007669"/>
    <property type="project" value="TreeGrafter"/>
</dbReference>
<evidence type="ECO:0000259" key="1">
    <source>
        <dbReference type="SMART" id="SM00923"/>
    </source>
</evidence>